<dbReference type="Pfam" id="PF03129">
    <property type="entry name" value="HGTP_anticodon"/>
    <property type="match status" value="1"/>
</dbReference>
<sequence>MRKIRPRMGVTKVNFTNFFNLLQARGFVIQRNVSDSGSKLVFDHGPLGALLRQNILKQWWEVLVQRHSNVFPIECSPLSDVCDDNISRHGDQERSFTTPSVSRETLHEDCLRNYLHILKLTNGHLPFSIATAGLCVSCTKRDSTPQQDSLLGGSSETKLLLQNYVAPTSSGRIMDYWLQLRLSWWKNFSRNPANFTVTSRSLNNNNAGGDSVSPEGEDSSVNTELSIVYEFPWGQEQVEEIRNVGDSHLRHLQDQGPETYTGKTSGNKACLPHCIECSTSVELASAAWLIDSYDERKPISTTKKAPKKNKMVLHLHPQIAPYQVAVIRVSSSSSSTYAQEIHHVCTHLVRELQSVGMSVFNASEHGGTLEAHFTRNDQIGIPYTVILNENTLRDGSVNIRSRDTEIRTTSHIAQVASQMEQNLMAQLD</sequence>
<feature type="domain" description="Anticodon-binding" evidence="1">
    <location>
        <begin position="323"/>
        <end position="419"/>
    </location>
</feature>
<keyword evidence="2" id="KW-1185">Reference proteome</keyword>
<gene>
    <name evidence="3" type="primary">LOC101850584</name>
</gene>
<dbReference type="InterPro" id="IPR045864">
    <property type="entry name" value="aa-tRNA-synth_II/BPL/LPL"/>
</dbReference>
<dbReference type="PANTHER" id="PTHR10745:SF8">
    <property type="entry name" value="DNA POLYMERASE SUBUNIT GAMMA-2, MITOCHONDRIAL"/>
    <property type="match status" value="1"/>
</dbReference>
<protein>
    <submittedName>
        <fullName evidence="3">DNA polymerase subunit gamma-2, mitochondrial isoform X1</fullName>
    </submittedName>
</protein>
<dbReference type="InterPro" id="IPR027031">
    <property type="entry name" value="Gly-tRNA_synthase/POLG2"/>
</dbReference>
<dbReference type="InterPro" id="IPR036621">
    <property type="entry name" value="Anticodon-bd_dom_sf"/>
</dbReference>
<dbReference type="Proteomes" id="UP000694888">
    <property type="component" value="Unplaced"/>
</dbReference>
<reference evidence="3" key="1">
    <citation type="submission" date="2025-08" db="UniProtKB">
        <authorList>
            <consortium name="RefSeq"/>
        </authorList>
    </citation>
    <scope>IDENTIFICATION</scope>
</reference>
<dbReference type="GeneID" id="101850584"/>
<evidence type="ECO:0000259" key="1">
    <source>
        <dbReference type="Pfam" id="PF03129"/>
    </source>
</evidence>
<evidence type="ECO:0000313" key="2">
    <source>
        <dbReference type="Proteomes" id="UP000694888"/>
    </source>
</evidence>
<dbReference type="RefSeq" id="XP_012941308.1">
    <property type="nucleotide sequence ID" value="XM_013085854.2"/>
</dbReference>
<dbReference type="SUPFAM" id="SSF52954">
    <property type="entry name" value="Class II aaRS ABD-related"/>
    <property type="match status" value="1"/>
</dbReference>
<organism evidence="2 3">
    <name type="scientific">Aplysia californica</name>
    <name type="common">California sea hare</name>
    <dbReference type="NCBI Taxonomy" id="6500"/>
    <lineage>
        <taxon>Eukaryota</taxon>
        <taxon>Metazoa</taxon>
        <taxon>Spiralia</taxon>
        <taxon>Lophotrochozoa</taxon>
        <taxon>Mollusca</taxon>
        <taxon>Gastropoda</taxon>
        <taxon>Heterobranchia</taxon>
        <taxon>Euthyneura</taxon>
        <taxon>Tectipleura</taxon>
        <taxon>Aplysiida</taxon>
        <taxon>Aplysioidea</taxon>
        <taxon>Aplysiidae</taxon>
        <taxon>Aplysia</taxon>
    </lineage>
</organism>
<evidence type="ECO:0000313" key="3">
    <source>
        <dbReference type="RefSeq" id="XP_012941308.1"/>
    </source>
</evidence>
<proteinExistence type="predicted"/>
<dbReference type="PANTHER" id="PTHR10745">
    <property type="entry name" value="GLYCYL-TRNA SYNTHETASE/DNA POLYMERASE SUBUNIT GAMMA-2"/>
    <property type="match status" value="1"/>
</dbReference>
<accession>A0ABM1A5N5</accession>
<dbReference type="SUPFAM" id="SSF55681">
    <property type="entry name" value="Class II aaRS and biotin synthetases"/>
    <property type="match status" value="1"/>
</dbReference>
<name>A0ABM1A5N5_APLCA</name>
<dbReference type="Gene3D" id="3.40.50.800">
    <property type="entry name" value="Anticodon-binding domain"/>
    <property type="match status" value="1"/>
</dbReference>
<dbReference type="Gene3D" id="3.30.930.10">
    <property type="entry name" value="Bira Bifunctional Protein, Domain 2"/>
    <property type="match status" value="1"/>
</dbReference>
<dbReference type="InterPro" id="IPR004154">
    <property type="entry name" value="Anticodon-bd"/>
</dbReference>